<keyword evidence="9" id="KW-0624">Polysaccharide degradation</keyword>
<dbReference type="SUPFAM" id="SSF51445">
    <property type="entry name" value="(Trans)glycosidases"/>
    <property type="match status" value="1"/>
</dbReference>
<organism evidence="11 12">
    <name type="scientific">Candidatus Shapirobacteria bacterium CG06_land_8_20_14_3_00_40_12</name>
    <dbReference type="NCBI Taxonomy" id="1974881"/>
    <lineage>
        <taxon>Bacteria</taxon>
        <taxon>Candidatus Shapironibacteriota</taxon>
    </lineage>
</organism>
<keyword evidence="5" id="KW-0732">Signal</keyword>
<keyword evidence="4" id="KW-0858">Xylan degradation</keyword>
<evidence type="ECO:0000313" key="11">
    <source>
        <dbReference type="EMBL" id="PIU73349.1"/>
    </source>
</evidence>
<evidence type="ECO:0000256" key="1">
    <source>
        <dbReference type="ARBA" id="ARBA00000681"/>
    </source>
</evidence>
<dbReference type="Proteomes" id="UP000231407">
    <property type="component" value="Unassembled WGS sequence"/>
</dbReference>
<dbReference type="EMBL" id="PEWA01000036">
    <property type="protein sequence ID" value="PIU73349.1"/>
    <property type="molecule type" value="Genomic_DNA"/>
</dbReference>
<proteinExistence type="inferred from homology"/>
<dbReference type="SMART" id="SM00633">
    <property type="entry name" value="Glyco_10"/>
    <property type="match status" value="1"/>
</dbReference>
<evidence type="ECO:0000256" key="4">
    <source>
        <dbReference type="ARBA" id="ARBA00022651"/>
    </source>
</evidence>
<evidence type="ECO:0000313" key="12">
    <source>
        <dbReference type="Proteomes" id="UP000231407"/>
    </source>
</evidence>
<dbReference type="PANTHER" id="PTHR31490:SF88">
    <property type="entry name" value="BETA-XYLANASE"/>
    <property type="match status" value="1"/>
</dbReference>
<dbReference type="Pfam" id="PF00331">
    <property type="entry name" value="Glyco_hydro_10"/>
    <property type="match status" value="1"/>
</dbReference>
<evidence type="ECO:0000256" key="2">
    <source>
        <dbReference type="ARBA" id="ARBA00007495"/>
    </source>
</evidence>
<name>A0A2M7ARU4_9BACT</name>
<dbReference type="InterPro" id="IPR001000">
    <property type="entry name" value="GH10_dom"/>
</dbReference>
<dbReference type="EC" id="3.2.1.8" evidence="3"/>
<accession>A0A2M7ARU4</accession>
<evidence type="ECO:0000256" key="9">
    <source>
        <dbReference type="ARBA" id="ARBA00023326"/>
    </source>
</evidence>
<evidence type="ECO:0000256" key="7">
    <source>
        <dbReference type="ARBA" id="ARBA00023277"/>
    </source>
</evidence>
<dbReference type="InterPro" id="IPR044846">
    <property type="entry name" value="GH10"/>
</dbReference>
<dbReference type="Gene3D" id="3.20.20.80">
    <property type="entry name" value="Glycosidases"/>
    <property type="match status" value="1"/>
</dbReference>
<feature type="domain" description="GH10" evidence="10">
    <location>
        <begin position="1"/>
        <end position="329"/>
    </location>
</feature>
<protein>
    <recommendedName>
        <fullName evidence="3">endo-1,4-beta-xylanase</fullName>
        <ecNumber evidence="3">3.2.1.8</ecNumber>
    </recommendedName>
</protein>
<dbReference type="GO" id="GO:0045493">
    <property type="term" value="P:xylan catabolic process"/>
    <property type="evidence" value="ECO:0007669"/>
    <property type="project" value="UniProtKB-KW"/>
</dbReference>
<evidence type="ECO:0000256" key="3">
    <source>
        <dbReference type="ARBA" id="ARBA00012590"/>
    </source>
</evidence>
<dbReference type="PROSITE" id="PS51760">
    <property type="entry name" value="GH10_2"/>
    <property type="match status" value="1"/>
</dbReference>
<reference evidence="12" key="1">
    <citation type="submission" date="2017-09" db="EMBL/GenBank/DDBJ databases">
        <title>Depth-based differentiation of microbial function through sediment-hosted aquifers and enrichment of novel symbionts in the deep terrestrial subsurface.</title>
        <authorList>
            <person name="Probst A.J."/>
            <person name="Ladd B."/>
            <person name="Jarett J.K."/>
            <person name="Geller-Mcgrath D.E."/>
            <person name="Sieber C.M.K."/>
            <person name="Emerson J.B."/>
            <person name="Anantharaman K."/>
            <person name="Thomas B.C."/>
            <person name="Malmstrom R."/>
            <person name="Stieglmeier M."/>
            <person name="Klingl A."/>
            <person name="Woyke T."/>
            <person name="Ryan C.M."/>
            <person name="Banfield J.F."/>
        </authorList>
    </citation>
    <scope>NUCLEOTIDE SEQUENCE [LARGE SCALE GENOMIC DNA]</scope>
</reference>
<dbReference type="GO" id="GO:0031176">
    <property type="term" value="F:endo-1,4-beta-xylanase activity"/>
    <property type="evidence" value="ECO:0007669"/>
    <property type="project" value="UniProtKB-EC"/>
</dbReference>
<dbReference type="InterPro" id="IPR017853">
    <property type="entry name" value="GH"/>
</dbReference>
<evidence type="ECO:0000256" key="6">
    <source>
        <dbReference type="ARBA" id="ARBA00022801"/>
    </source>
</evidence>
<dbReference type="AlphaFoldDB" id="A0A2M7ARU4"/>
<comment type="caution">
    <text evidence="11">The sequence shown here is derived from an EMBL/GenBank/DDBJ whole genome shotgun (WGS) entry which is preliminary data.</text>
</comment>
<keyword evidence="6" id="KW-0378">Hydrolase</keyword>
<dbReference type="PANTHER" id="PTHR31490">
    <property type="entry name" value="GLYCOSYL HYDROLASE"/>
    <property type="match status" value="1"/>
</dbReference>
<keyword evidence="7" id="KW-0119">Carbohydrate metabolism</keyword>
<keyword evidence="8" id="KW-0326">Glycosidase</keyword>
<evidence type="ECO:0000259" key="10">
    <source>
        <dbReference type="PROSITE" id="PS51760"/>
    </source>
</evidence>
<evidence type="ECO:0000256" key="5">
    <source>
        <dbReference type="ARBA" id="ARBA00022729"/>
    </source>
</evidence>
<comment type="similarity">
    <text evidence="2">Belongs to the glycosyl hydrolase 10 (cellulase F) family.</text>
</comment>
<gene>
    <name evidence="11" type="ORF">COS78_02770</name>
</gene>
<sequence length="329" mass="38069">MKKTHASNQLLWGGRILPEEINNPTLANFFLEHFKMIVIPVKTEEIFQNKENFNFKGTEALIAFAKKNNLITRGHTLVWLHKRLIPKWIISMPLNDLKSFLNFSIPLTISRLKKNINVWDVFNEPSANDANGLNLSVKSMLELVKMSFKIARSCQPKAELILNFSDIFNANSFIDPLEFIKLAIKESVDLDSLGLQLHFGPHRELRLHDWKTIKKRLKQFSVFKKPVHITELSVPSSSFIDPHCCFPKNNPINFGFPPKWSEQNQFFFTRELIQFLKTLKIVKSITWWDLTDAIKTNSGISTFVNFGGLFNRQKQTKLIADQLKSLTQL</sequence>
<comment type="catalytic activity">
    <reaction evidence="1">
        <text>Endohydrolysis of (1-&gt;4)-beta-D-xylosidic linkages in xylans.</text>
        <dbReference type="EC" id="3.2.1.8"/>
    </reaction>
</comment>
<evidence type="ECO:0000256" key="8">
    <source>
        <dbReference type="ARBA" id="ARBA00023295"/>
    </source>
</evidence>